<dbReference type="InParanoid" id="A0A059BDJ4"/>
<feature type="compositionally biased region" description="Low complexity" evidence="4">
    <location>
        <begin position="927"/>
        <end position="940"/>
    </location>
</feature>
<dbReference type="Pfam" id="PF05911">
    <property type="entry name" value="FPP"/>
    <property type="match status" value="1"/>
</dbReference>
<dbReference type="STRING" id="71139.A0A059BDJ4"/>
<dbReference type="Gramene" id="KCW63755">
    <property type="protein sequence ID" value="KCW63755"/>
    <property type="gene ID" value="EUGRSUZ_G01415"/>
</dbReference>
<dbReference type="KEGG" id="egr:104453186"/>
<keyword evidence="2 3" id="KW-0175">Coiled coil</keyword>
<dbReference type="InterPro" id="IPR008587">
    <property type="entry name" value="FPP_plant"/>
</dbReference>
<accession>A0A059BDJ4</accession>
<protein>
    <recommendedName>
        <fullName evidence="6">Filament-like plant protein 7</fullName>
    </recommendedName>
</protein>
<evidence type="ECO:0000256" key="1">
    <source>
        <dbReference type="ARBA" id="ARBA00005921"/>
    </source>
</evidence>
<evidence type="ECO:0000313" key="5">
    <source>
        <dbReference type="EMBL" id="KCW63755.1"/>
    </source>
</evidence>
<evidence type="ECO:0008006" key="6">
    <source>
        <dbReference type="Google" id="ProtNLM"/>
    </source>
</evidence>
<dbReference type="PANTHER" id="PTHR31580:SF8">
    <property type="entry name" value="FILAMENT-LIKE PROTEIN (DUF869)"/>
    <property type="match status" value="1"/>
</dbReference>
<comment type="similarity">
    <text evidence="1">Belongs to the FPP family.</text>
</comment>
<reference evidence="5" key="1">
    <citation type="submission" date="2013-07" db="EMBL/GenBank/DDBJ databases">
        <title>The genome of Eucalyptus grandis.</title>
        <authorList>
            <person name="Schmutz J."/>
            <person name="Hayes R."/>
            <person name="Myburg A."/>
            <person name="Tuskan G."/>
            <person name="Grattapaglia D."/>
            <person name="Rokhsar D.S."/>
        </authorList>
    </citation>
    <scope>NUCLEOTIDE SEQUENCE</scope>
    <source>
        <tissue evidence="5">Leaf extractions</tissue>
    </source>
</reference>
<sequence length="1036" mass="116461">MDHKTWRWKKRSSEKTIVTNDKADDTINRTEEKVRMTFSEKEIEGHGSFKDRSDKFASILIDCQAKDELILKHEKATEEAIADRDRAEARAILLQQELDQALRQGVAANERLTHLDTELKECTEQLNALQEESELATLDAIAKASREFIKAQKKSDEKLRDASKKLASLSLENTRLNAEITAKEKQIEDLYRRKSLAESESDALMARLDCTEKENAFLKYEFCLLEKELVIRNEELEYSRRSAEVSNKKHQHNLKKISKLEGECQRLRLLTQKRLQGPLALTRMKGELKMLGSDQTEGRKIKPGLTTDLIVRGKNSHEIPSNRMKYLIEQLHDVEEENKNLKEIISIKDAELHSSRISHAGTTSRLLQVEAQVTDLSNGQCKDLVRCEPLLNDLFQVSDLDDSASSGSWANALMSELEHFRNGKVTNALEYKHTSLMSDFSEMEKLAMVSVESPSGSESLCCSTCKEMVRGDLSFGDTKKMIQSENTQTPMSFDWLQVVLSAIMEQQRASKRSTVKILEDIRIALGLTNSRTPEEAQATMTPMCTGESDSPPISGYLTWKSPIGSPVIGSLGKANIQDEMGGQIPSKLTNSIEKIVHLVKKFNPMSTLPSGDLGKNQIPSALNRATPKDCEIHVFQWKSTELCVILQKFISTCNDLLDHKAGVETFAEELACTLDWILDKHSTPKHASSVRHKIKMHSGWTESPLNSKEPEVYEDVLPLVSKSTSVAKRESSCSRNLQEENQRLKHELQNVETAKEGLETKLQMANNNIIVLTTKLQQAEESIRSLNLELENLKEAKRIVEDQMENQKSMNEDLDTQLTVAKAKLNEVFQKFSSLEVELEDKNNCCDELESTCLELQLQLESTAKETPQYATNQDQMLSQSGLEITAASVKLAECRETILNLSRQLKALDPLRELALSNNALPGSDSTNTSKNNKSLNKRLSLRDRMLAEDNPEAAKDQEIASEPNATKLNALVVANVPARTPEAYLGLHNRSGNSFAGALAVIPTKRQGGISFLGRLLLRRKRRSRTRSQSMSKI</sequence>
<organism evidence="5">
    <name type="scientific">Eucalyptus grandis</name>
    <name type="common">Flooded gum</name>
    <dbReference type="NCBI Taxonomy" id="71139"/>
    <lineage>
        <taxon>Eukaryota</taxon>
        <taxon>Viridiplantae</taxon>
        <taxon>Streptophyta</taxon>
        <taxon>Embryophyta</taxon>
        <taxon>Tracheophyta</taxon>
        <taxon>Spermatophyta</taxon>
        <taxon>Magnoliopsida</taxon>
        <taxon>eudicotyledons</taxon>
        <taxon>Gunneridae</taxon>
        <taxon>Pentapetalae</taxon>
        <taxon>rosids</taxon>
        <taxon>malvids</taxon>
        <taxon>Myrtales</taxon>
        <taxon>Myrtaceae</taxon>
        <taxon>Myrtoideae</taxon>
        <taxon>Eucalypteae</taxon>
        <taxon>Eucalyptus</taxon>
    </lineage>
</organism>
<name>A0A059BDJ4_EUCGR</name>
<proteinExistence type="inferred from homology"/>
<evidence type="ECO:0000256" key="4">
    <source>
        <dbReference type="SAM" id="MobiDB-lite"/>
    </source>
</evidence>
<feature type="coiled-coil region" evidence="3">
    <location>
        <begin position="77"/>
        <end position="200"/>
    </location>
</feature>
<feature type="coiled-coil region" evidence="3">
    <location>
        <begin position="734"/>
        <end position="817"/>
    </location>
</feature>
<dbReference type="EMBL" id="KK198759">
    <property type="protein sequence ID" value="KCW63755.1"/>
    <property type="molecule type" value="Genomic_DNA"/>
</dbReference>
<dbReference type="AlphaFoldDB" id="A0A059BDJ4"/>
<dbReference type="eggNOG" id="ENOG502QRCS">
    <property type="taxonomic scope" value="Eukaryota"/>
</dbReference>
<dbReference type="OMA" id="NEVGMMR"/>
<dbReference type="SUPFAM" id="SSF57997">
    <property type="entry name" value="Tropomyosin"/>
    <property type="match status" value="1"/>
</dbReference>
<feature type="coiled-coil region" evidence="3">
    <location>
        <begin position="324"/>
        <end position="351"/>
    </location>
</feature>
<evidence type="ECO:0000256" key="3">
    <source>
        <dbReference type="SAM" id="Coils"/>
    </source>
</evidence>
<dbReference type="OrthoDB" id="1917992at2759"/>
<gene>
    <name evidence="5" type="ORF">EUGRSUZ_G01415</name>
</gene>
<evidence type="ECO:0000256" key="2">
    <source>
        <dbReference type="ARBA" id="ARBA00023054"/>
    </source>
</evidence>
<feature type="region of interest" description="Disordered" evidence="4">
    <location>
        <begin position="919"/>
        <end position="942"/>
    </location>
</feature>
<dbReference type="PANTHER" id="PTHR31580">
    <property type="entry name" value="FILAMENT-LIKE PLANT PROTEIN 4"/>
    <property type="match status" value="1"/>
</dbReference>